<gene>
    <name evidence="2" type="ORF">PPNO1_LOCUS260</name>
</gene>
<organism evidence="2 3">
    <name type="scientific">Parascedosporium putredinis</name>
    <dbReference type="NCBI Taxonomy" id="1442378"/>
    <lineage>
        <taxon>Eukaryota</taxon>
        <taxon>Fungi</taxon>
        <taxon>Dikarya</taxon>
        <taxon>Ascomycota</taxon>
        <taxon>Pezizomycotina</taxon>
        <taxon>Sordariomycetes</taxon>
        <taxon>Hypocreomycetidae</taxon>
        <taxon>Microascales</taxon>
        <taxon>Microascaceae</taxon>
        <taxon>Parascedosporium</taxon>
    </lineage>
</organism>
<protein>
    <recommendedName>
        <fullName evidence="1">MobA-like NTP transferase domain-containing protein</fullName>
    </recommendedName>
</protein>
<evidence type="ECO:0000313" key="3">
    <source>
        <dbReference type="Proteomes" id="UP000838763"/>
    </source>
</evidence>
<evidence type="ECO:0000313" key="2">
    <source>
        <dbReference type="EMBL" id="CAI4210457.1"/>
    </source>
</evidence>
<sequence length="195" mass="21236">MPDGQPIYQHLADAIYAACPEADGVYISLAQESLLDDRLRHAALPGYNTESKQSRRPTLLILYDARGNNTTESAGPAAGLLAAHRAHPDATWLVVGCDYPFVTVEALSQLREMYAEPVTCFRNDEGFCEPLIGIWSPRALERLAENDAKGRSGPSAVVRELDGLTIRPNGACSTKVLCNVNTPQEWEAAQGILTR</sequence>
<dbReference type="GO" id="GO:0016779">
    <property type="term" value="F:nucleotidyltransferase activity"/>
    <property type="evidence" value="ECO:0007669"/>
    <property type="project" value="UniProtKB-ARBA"/>
</dbReference>
<dbReference type="OrthoDB" id="20872at2759"/>
<proteinExistence type="predicted"/>
<name>A0A9P1M6V1_9PEZI</name>
<dbReference type="AlphaFoldDB" id="A0A9P1M6V1"/>
<evidence type="ECO:0000259" key="1">
    <source>
        <dbReference type="Pfam" id="PF12804"/>
    </source>
</evidence>
<comment type="caution">
    <text evidence="2">The sequence shown here is derived from an EMBL/GenBank/DDBJ whole genome shotgun (WGS) entry which is preliminary data.</text>
</comment>
<dbReference type="InterPro" id="IPR029044">
    <property type="entry name" value="Nucleotide-diphossugar_trans"/>
</dbReference>
<dbReference type="SUPFAM" id="SSF53448">
    <property type="entry name" value="Nucleotide-diphospho-sugar transferases"/>
    <property type="match status" value="1"/>
</dbReference>
<accession>A0A9P1M6V1</accession>
<dbReference type="InterPro" id="IPR025877">
    <property type="entry name" value="MobA-like_NTP_Trfase"/>
</dbReference>
<dbReference type="Pfam" id="PF12804">
    <property type="entry name" value="NTP_transf_3"/>
    <property type="match status" value="1"/>
</dbReference>
<dbReference type="Gene3D" id="3.90.550.10">
    <property type="entry name" value="Spore Coat Polysaccharide Biosynthesis Protein SpsA, Chain A"/>
    <property type="match status" value="1"/>
</dbReference>
<feature type="domain" description="MobA-like NTP transferase" evidence="1">
    <location>
        <begin position="3"/>
        <end position="161"/>
    </location>
</feature>
<dbReference type="Proteomes" id="UP000838763">
    <property type="component" value="Unassembled WGS sequence"/>
</dbReference>
<keyword evidence="3" id="KW-1185">Reference proteome</keyword>
<reference evidence="2" key="1">
    <citation type="submission" date="2022-11" db="EMBL/GenBank/DDBJ databases">
        <authorList>
            <person name="Scott C."/>
            <person name="Bruce N."/>
        </authorList>
    </citation>
    <scope>NUCLEOTIDE SEQUENCE</scope>
</reference>
<dbReference type="EMBL" id="CALLCH030000001">
    <property type="protein sequence ID" value="CAI4210457.1"/>
    <property type="molecule type" value="Genomic_DNA"/>
</dbReference>